<name>A0A917UUM0_9MICO</name>
<accession>A0A917UUM0</accession>
<dbReference type="Pfam" id="PF25355">
    <property type="entry name" value="DUF7882"/>
    <property type="match status" value="1"/>
</dbReference>
<dbReference type="InterPro" id="IPR057204">
    <property type="entry name" value="DUF7882"/>
</dbReference>
<feature type="region of interest" description="Disordered" evidence="1">
    <location>
        <begin position="88"/>
        <end position="113"/>
    </location>
</feature>
<evidence type="ECO:0000313" key="4">
    <source>
        <dbReference type="Proteomes" id="UP000636956"/>
    </source>
</evidence>
<feature type="domain" description="DUF7882" evidence="2">
    <location>
        <begin position="1"/>
        <end position="92"/>
    </location>
</feature>
<proteinExistence type="predicted"/>
<sequence length="113" mass="12165">MGMIVYNGRMSLPLDDRVLAHVQVVVVSKLRRRESFAITVPVDGSEVVSWIGPATPLEFVYSGNRRPLLNRAWLEQLAESASSNRGLVILPEPPMPPEPPGLAPPVGAVAVSA</sequence>
<protein>
    <recommendedName>
        <fullName evidence="2">DUF7882 domain-containing protein</fullName>
    </recommendedName>
</protein>
<dbReference type="Proteomes" id="UP000636956">
    <property type="component" value="Unassembled WGS sequence"/>
</dbReference>
<feature type="compositionally biased region" description="Pro residues" evidence="1">
    <location>
        <begin position="91"/>
        <end position="103"/>
    </location>
</feature>
<feature type="compositionally biased region" description="Low complexity" evidence="1">
    <location>
        <begin position="104"/>
        <end position="113"/>
    </location>
</feature>
<dbReference type="AlphaFoldDB" id="A0A917UUM0"/>
<reference evidence="3" key="2">
    <citation type="submission" date="2020-09" db="EMBL/GenBank/DDBJ databases">
        <authorList>
            <person name="Sun Q."/>
            <person name="Zhou Y."/>
        </authorList>
    </citation>
    <scope>NUCLEOTIDE SEQUENCE</scope>
    <source>
        <strain evidence="3">CGMCC 1.8984</strain>
    </source>
</reference>
<gene>
    <name evidence="3" type="ORF">GCM10011372_25840</name>
</gene>
<organism evidence="3 4">
    <name type="scientific">Agromyces bauzanensis</name>
    <dbReference type="NCBI Taxonomy" id="1308924"/>
    <lineage>
        <taxon>Bacteria</taxon>
        <taxon>Bacillati</taxon>
        <taxon>Actinomycetota</taxon>
        <taxon>Actinomycetes</taxon>
        <taxon>Micrococcales</taxon>
        <taxon>Microbacteriaceae</taxon>
        <taxon>Agromyces</taxon>
    </lineage>
</organism>
<evidence type="ECO:0000259" key="2">
    <source>
        <dbReference type="Pfam" id="PF25355"/>
    </source>
</evidence>
<reference evidence="3" key="1">
    <citation type="journal article" date="2014" name="Int. J. Syst. Evol. Microbiol.">
        <title>Complete genome sequence of Corynebacterium casei LMG S-19264T (=DSM 44701T), isolated from a smear-ripened cheese.</title>
        <authorList>
            <consortium name="US DOE Joint Genome Institute (JGI-PGF)"/>
            <person name="Walter F."/>
            <person name="Albersmeier A."/>
            <person name="Kalinowski J."/>
            <person name="Ruckert C."/>
        </authorList>
    </citation>
    <scope>NUCLEOTIDE SEQUENCE</scope>
    <source>
        <strain evidence="3">CGMCC 1.8984</strain>
    </source>
</reference>
<dbReference type="EMBL" id="BMMD01000015">
    <property type="protein sequence ID" value="GGJ86283.1"/>
    <property type="molecule type" value="Genomic_DNA"/>
</dbReference>
<keyword evidence="4" id="KW-1185">Reference proteome</keyword>
<evidence type="ECO:0000256" key="1">
    <source>
        <dbReference type="SAM" id="MobiDB-lite"/>
    </source>
</evidence>
<comment type="caution">
    <text evidence="3">The sequence shown here is derived from an EMBL/GenBank/DDBJ whole genome shotgun (WGS) entry which is preliminary data.</text>
</comment>
<evidence type="ECO:0000313" key="3">
    <source>
        <dbReference type="EMBL" id="GGJ86283.1"/>
    </source>
</evidence>